<reference evidence="1 2" key="1">
    <citation type="submission" date="2019-02" db="EMBL/GenBank/DDBJ databases">
        <title>Pedobacter sp. RP-1-13 sp. nov., isolated from Arctic soil.</title>
        <authorList>
            <person name="Dahal R.H."/>
        </authorList>
    </citation>
    <scope>NUCLEOTIDE SEQUENCE [LARGE SCALE GENOMIC DNA]</scope>
    <source>
        <strain evidence="1 2">RP-1-13</strain>
    </source>
</reference>
<comment type="caution">
    <text evidence="1">The sequence shown here is derived from an EMBL/GenBank/DDBJ whole genome shotgun (WGS) entry which is preliminary data.</text>
</comment>
<gene>
    <name evidence="1" type="ORF">EZ428_11870</name>
</gene>
<accession>A0A4R0MYL9</accession>
<evidence type="ECO:0000313" key="2">
    <source>
        <dbReference type="Proteomes" id="UP000292884"/>
    </source>
</evidence>
<dbReference type="AlphaFoldDB" id="A0A4R0MYL9"/>
<proteinExistence type="predicted"/>
<evidence type="ECO:0008006" key="3">
    <source>
        <dbReference type="Google" id="ProtNLM"/>
    </source>
</evidence>
<name>A0A4R0MYL9_9SPHI</name>
<dbReference type="RefSeq" id="WP_131553348.1">
    <property type="nucleotide sequence ID" value="NZ_SJSK01000002.1"/>
</dbReference>
<sequence length="317" mass="36989">MSSTYNFINIPDQKGDLKTIAELIRITNIGIEAIMNVYDDHRLDRNTSTKMFPLQENLIYRIFAVFHQYELLVEGLNNKTIVDLNKEPYDGILESHPTIYRYSYELSSIVDSIFFHLCSVFDYLGHFISYMFEANKDKTLDWKSLANKARAAYKDTLKSADGIREIDNKIRINLEWHRSQLIHRRRDSRRIGITKNQKSNQLSLIFAASAETMKHFKNIVAGYDKESNYTLDCLPSVVIYQTLRSINFLLDLLRIDLLSGSTFEENVKNPKGNGLPYLLHPLTKKLQPKSEVIWTDYKRQLKKFYHNYGQRKNGAEA</sequence>
<protein>
    <recommendedName>
        <fullName evidence="3">Cthe-2314-like HEPN domain-containing protein</fullName>
    </recommendedName>
</protein>
<dbReference type="Proteomes" id="UP000292884">
    <property type="component" value="Unassembled WGS sequence"/>
</dbReference>
<organism evidence="1 2">
    <name type="scientific">Pedobacter frigiditerrae</name>
    <dbReference type="NCBI Taxonomy" id="2530452"/>
    <lineage>
        <taxon>Bacteria</taxon>
        <taxon>Pseudomonadati</taxon>
        <taxon>Bacteroidota</taxon>
        <taxon>Sphingobacteriia</taxon>
        <taxon>Sphingobacteriales</taxon>
        <taxon>Sphingobacteriaceae</taxon>
        <taxon>Pedobacter</taxon>
    </lineage>
</organism>
<dbReference type="EMBL" id="SJSK01000002">
    <property type="protein sequence ID" value="TCC92410.1"/>
    <property type="molecule type" value="Genomic_DNA"/>
</dbReference>
<dbReference type="OrthoDB" id="1376705at2"/>
<evidence type="ECO:0000313" key="1">
    <source>
        <dbReference type="EMBL" id="TCC92410.1"/>
    </source>
</evidence>
<keyword evidence="2" id="KW-1185">Reference proteome</keyword>